<reference evidence="1 3" key="1">
    <citation type="journal article" date="2014" name="Genome Announc.">
        <title>Draft Genome Sequences of Streptococcus bovis Strains ATCC 33317 and JB1.</title>
        <authorList>
            <person name="Benahmed F.H."/>
            <person name="Gopinath G.R."/>
            <person name="Harbottle H."/>
            <person name="Cotta M.A."/>
            <person name="Luo Y."/>
            <person name="Henderson C."/>
            <person name="Teri P."/>
            <person name="Soppet D."/>
            <person name="Rasmussen M."/>
            <person name="Whitehead T.R."/>
            <person name="Davidson M."/>
        </authorList>
    </citation>
    <scope>NUCLEOTIDE SEQUENCE [LARGE SCALE GENOMIC DNA]</scope>
    <source>
        <strain evidence="1 3">JB1</strain>
    </source>
</reference>
<protein>
    <submittedName>
        <fullName evidence="1">Uncharacterized protein</fullName>
    </submittedName>
</protein>
<gene>
    <name evidence="1" type="ORF">H702_07085</name>
    <name evidence="2" type="ORF">SAMN02910290_00709</name>
</gene>
<dbReference type="EMBL" id="FOTG01000003">
    <property type="protein sequence ID" value="SFL16208.1"/>
    <property type="molecule type" value="Genomic_DNA"/>
</dbReference>
<comment type="caution">
    <text evidence="1">The sequence shown here is derived from an EMBL/GenBank/DDBJ whole genome shotgun (WGS) entry which is preliminary data.</text>
</comment>
<name>A0A091BSL0_STREI</name>
<dbReference type="Proteomes" id="UP000029382">
    <property type="component" value="Unassembled WGS sequence"/>
</dbReference>
<dbReference type="Proteomes" id="UP000182793">
    <property type="component" value="Unassembled WGS sequence"/>
</dbReference>
<reference evidence="2 4" key="2">
    <citation type="submission" date="2016-10" db="EMBL/GenBank/DDBJ databases">
        <authorList>
            <person name="Varghese N."/>
            <person name="Submissions S."/>
        </authorList>
    </citation>
    <scope>NUCLEOTIDE SEQUENCE [LARGE SCALE GENOMIC DNA]</scope>
    <source>
        <strain evidence="2 4">JB1</strain>
    </source>
</reference>
<dbReference type="EMBL" id="AUZH01000026">
    <property type="protein sequence ID" value="KFN87420.1"/>
    <property type="molecule type" value="Genomic_DNA"/>
</dbReference>
<evidence type="ECO:0000313" key="4">
    <source>
        <dbReference type="Proteomes" id="UP000182793"/>
    </source>
</evidence>
<sequence length="66" mass="8121">MRPLQMIKVTDYDYNNTGQYMTYYKRPKPDVMDFWNGKEFHEWEIELLQSEGYKLMIIKTIELHAE</sequence>
<dbReference type="AlphaFoldDB" id="A0A091BSL0"/>
<organism evidence="1 3">
    <name type="scientific">Streptococcus equinus JB1</name>
    <dbReference type="NCBI Taxonomy" id="1294274"/>
    <lineage>
        <taxon>Bacteria</taxon>
        <taxon>Bacillati</taxon>
        <taxon>Bacillota</taxon>
        <taxon>Bacilli</taxon>
        <taxon>Lactobacillales</taxon>
        <taxon>Streptococcaceae</taxon>
        <taxon>Streptococcus</taxon>
    </lineage>
</organism>
<proteinExistence type="predicted"/>
<evidence type="ECO:0000313" key="2">
    <source>
        <dbReference type="EMBL" id="SFL16208.1"/>
    </source>
</evidence>
<accession>A0A091BSL0</accession>
<evidence type="ECO:0000313" key="1">
    <source>
        <dbReference type="EMBL" id="KFN87420.1"/>
    </source>
</evidence>
<evidence type="ECO:0000313" key="3">
    <source>
        <dbReference type="Proteomes" id="UP000029382"/>
    </source>
</evidence>
<dbReference type="RefSeq" id="WP_039697012.1">
    <property type="nucleotide sequence ID" value="NZ_AUZH01000026.1"/>
</dbReference>
<keyword evidence="4" id="KW-1185">Reference proteome</keyword>